<evidence type="ECO:0000313" key="2">
    <source>
        <dbReference type="Proteomes" id="UP000016223"/>
    </source>
</evidence>
<protein>
    <submittedName>
        <fullName evidence="1">Uncharacterized protein</fullName>
    </submittedName>
</protein>
<evidence type="ECO:0000313" key="1">
    <source>
        <dbReference type="EMBL" id="AGU51790.1"/>
    </source>
</evidence>
<organism evidence="1 2">
    <name type="scientific">Variovorax paradoxus B4</name>
    <dbReference type="NCBI Taxonomy" id="1246301"/>
    <lineage>
        <taxon>Bacteria</taxon>
        <taxon>Pseudomonadati</taxon>
        <taxon>Pseudomonadota</taxon>
        <taxon>Betaproteobacteria</taxon>
        <taxon>Burkholderiales</taxon>
        <taxon>Comamonadaceae</taxon>
        <taxon>Variovorax</taxon>
    </lineage>
</organism>
<dbReference type="Proteomes" id="UP000016223">
    <property type="component" value="Chromosome 1"/>
</dbReference>
<sequence length="116" mass="13311">MSPYKNRLLTWSENYRGRMIMVVDREACFGAEDSCDAQQRPVNSRPHGRTRTLPSEFRRRPATAASRLPNPKIHSARTASPHGRCMHFLTAPSNRRPPLLLPFEIFSMFGMPNTEK</sequence>
<proteinExistence type="predicted"/>
<gene>
    <name evidence="1" type="ORF">VAPA_1c47240</name>
</gene>
<reference evidence="1 2" key="1">
    <citation type="submission" date="2012-10" db="EMBL/GenBank/DDBJ databases">
        <title>Genome sequence of Variovorax paradoxus B4.</title>
        <authorList>
            <person name="Schuldes J."/>
            <person name="Brandt U."/>
            <person name="Hiessl S."/>
            <person name="Wuebbeler J.H."/>
            <person name="Thuermer A."/>
            <person name="Steinbuechel A."/>
            <person name="Daniel R."/>
        </authorList>
    </citation>
    <scope>NUCLEOTIDE SEQUENCE [LARGE SCALE GENOMIC DNA]</scope>
    <source>
        <strain evidence="1 2">B4</strain>
    </source>
</reference>
<dbReference type="HOGENOM" id="CLU_2095841_0_0_4"/>
<accession>T1XI21</accession>
<name>T1XI21_VARPD</name>
<dbReference type="EMBL" id="CP003911">
    <property type="protein sequence ID" value="AGU51790.1"/>
    <property type="molecule type" value="Genomic_DNA"/>
</dbReference>
<dbReference type="AlphaFoldDB" id="T1XI21"/>
<dbReference type="KEGG" id="vpd:VAPA_1c47240"/>